<dbReference type="Proteomes" id="UP000295097">
    <property type="component" value="Unassembled WGS sequence"/>
</dbReference>
<proteinExistence type="predicted"/>
<keyword evidence="1" id="KW-0175">Coiled coil</keyword>
<protein>
    <submittedName>
        <fullName evidence="3">Tail length tape measure protein</fullName>
    </submittedName>
</protein>
<dbReference type="OrthoDB" id="7904110at2"/>
<feature type="domain" description="Bacteriophage tail tape measure N-terminal" evidence="2">
    <location>
        <begin position="262"/>
        <end position="468"/>
    </location>
</feature>
<evidence type="ECO:0000313" key="4">
    <source>
        <dbReference type="Proteomes" id="UP000295097"/>
    </source>
</evidence>
<sequence>MAQPFKFSMVFTADNSQAKTATQEVNQALQTTGRAAEAFGSEAAQGFSAFAGAAASAQTALQGVIATSTGLDRIGSGVSAANTTLAAFGDRLDEVRARYSPLFAAERQHNAEIGRIDEAYRIGAISIDQWVAATEREELANRNAVNSIRQRQAAYNNFVDTSFREQTDALLGVTGLPARSGEDIAAYGAQLDGLRAKYNPLYAVTQRYKQEVSEIRQAHRAGAISADEMTAAISRQRQATLATIDAIKGRNTAMAGADMFSDREGRFRRQNLTYQLFDIGQTAAMGMNPGMILAQQGPQIFQIYAGQGGVNTAMQDFGSILSGLGRVITPVTAGIAGLTAATALGAIAYNNYLTSTKAVQTAASGLGRAIAGTMSEMEASAEAGAAAAGISVTAARSMQTAFLRTGKIGSENFEALIGLSDDFAATMGIAAADTASALADMFADPAKAADTLSKQYNLIDAATARQVRNLAEQNRLVEAQALLIDQLPEKLADAGEASTRLGRAWKSMREDASNFFGTIGGGINRAIDGPSDEQRLSDLQAEQADLYARIRREDTGPFAGAMRGQMYRDLAENELQIGILTSRLNAAEEKRQQAEARQKVTAASTIADASPALSTTNQIETYQNQIARIQLGIGNLTPEDIEEGEGDRLNKALEAKEHALDGLIDKQATLNELDRLDIQIANERNPQLRAELEARRKRLEYSGKEVSQAKINEDAERAYNNVIASTIAGAKAKTDQINIETEIRARLNAEVAAGLIPASDVNRLLQEELQLRPLIAAADSAGIENKKALTEAVEGLRTAYEAAAEEQRRAANEQALRAGQQELDILQTRIGLVGAETAERRRAIAVLEAQKRLKKDGYNPGDAEYAKGIEQARALADAESELDRAQSNRDAIRTRQENIESLKTQMALIGATSAEQRRALAVLEERNRLTREGIALDSEAGQTRLALAAAEAELTSAMDRRQAQYEALRSQGEEAEQLRAEIALVGASENARRRELAVLEEMQAIRRDGLALGSQESQQRIQNVRAIADQTSELERMRDAWGEVKSAGESAIDAIFNFDDLKNGDFASIFDNLTSSIGQTLMDLTINNPLKNRFLGGNNGTLDDIMNGSTGGGLLGALTGQNVGAMNVSAATVIVNGGVGGGLGSMGGLMQGFAANDNIAMNGLGGNLAAAGVDRAFGLL</sequence>
<dbReference type="Pfam" id="PF06791">
    <property type="entry name" value="TMP_2"/>
    <property type="match status" value="1"/>
</dbReference>
<evidence type="ECO:0000259" key="2">
    <source>
        <dbReference type="Pfam" id="PF06791"/>
    </source>
</evidence>
<dbReference type="EMBL" id="SMAR01000018">
    <property type="protein sequence ID" value="TCT37424.1"/>
    <property type="molecule type" value="Genomic_DNA"/>
</dbReference>
<gene>
    <name evidence="3" type="ORF">EDC90_10181</name>
</gene>
<dbReference type="InterPro" id="IPR009628">
    <property type="entry name" value="Phage_tape_measure_N"/>
</dbReference>
<feature type="coiled-coil region" evidence="1">
    <location>
        <begin position="786"/>
        <end position="813"/>
    </location>
</feature>
<name>A0A4R3NP65_9HYPH</name>
<dbReference type="RefSeq" id="WP_132311937.1">
    <property type="nucleotide sequence ID" value="NZ_SMAR01000018.1"/>
</dbReference>
<accession>A0A4R3NP65</accession>
<dbReference type="AlphaFoldDB" id="A0A4R3NP65"/>
<feature type="non-terminal residue" evidence="3">
    <location>
        <position position="1180"/>
    </location>
</feature>
<evidence type="ECO:0000313" key="3">
    <source>
        <dbReference type="EMBL" id="TCT37424.1"/>
    </source>
</evidence>
<comment type="caution">
    <text evidence="3">The sequence shown here is derived from an EMBL/GenBank/DDBJ whole genome shotgun (WGS) entry which is preliminary data.</text>
</comment>
<reference evidence="3 4" key="1">
    <citation type="submission" date="2019-03" db="EMBL/GenBank/DDBJ databases">
        <title>Freshwater and sediment microbial communities from various areas in North America, analyzing microbe dynamics in response to fracking.</title>
        <authorList>
            <person name="Lamendella R."/>
        </authorList>
    </citation>
    <scope>NUCLEOTIDE SEQUENCE [LARGE SCALE GENOMIC DNA]</scope>
    <source>
        <strain evidence="3 4">175.2</strain>
    </source>
</reference>
<feature type="coiled-coil region" evidence="1">
    <location>
        <begin position="570"/>
        <end position="597"/>
    </location>
</feature>
<organism evidence="3 4">
    <name type="scientific">Martelella mediterranea</name>
    <dbReference type="NCBI Taxonomy" id="293089"/>
    <lineage>
        <taxon>Bacteria</taxon>
        <taxon>Pseudomonadati</taxon>
        <taxon>Pseudomonadota</taxon>
        <taxon>Alphaproteobacteria</taxon>
        <taxon>Hyphomicrobiales</taxon>
        <taxon>Aurantimonadaceae</taxon>
        <taxon>Martelella</taxon>
    </lineage>
</organism>
<keyword evidence="4" id="KW-1185">Reference proteome</keyword>
<evidence type="ECO:0000256" key="1">
    <source>
        <dbReference type="SAM" id="Coils"/>
    </source>
</evidence>